<name>A0A1M3L3V0_9BACT</name>
<dbReference type="AlphaFoldDB" id="A0A1M3L3V0"/>
<gene>
    <name evidence="2" type="ORF">BGO89_07765</name>
</gene>
<organism evidence="2 3">
    <name type="scientific">Candidatus Kapaibacterium thiocyanatum</name>
    <dbReference type="NCBI Taxonomy" id="1895771"/>
    <lineage>
        <taxon>Bacteria</taxon>
        <taxon>Pseudomonadati</taxon>
        <taxon>Candidatus Kapaibacteriota</taxon>
        <taxon>Candidatus Kapaibacteriia</taxon>
        <taxon>Candidatus Kapaibacteriales</taxon>
        <taxon>Candidatus Kapaibacteriaceae</taxon>
        <taxon>Candidatus Kapaibacterium</taxon>
    </lineage>
</organism>
<dbReference type="Pfam" id="PF02498">
    <property type="entry name" value="Bro-N"/>
    <property type="match status" value="1"/>
</dbReference>
<sequence length="194" mass="22837">METSSGVQGFTLINEPNVYRLISRSKLPSAEKFEAWVFEEVIPQIRKQGFYGKIDRTALPNFISRYKDNYHKLDHNYFSVISEMYARLYIALEKVGYSIPDKGVGGKQMMPDISVGRGFASFLKKQNSEFYNQHRTYWHSFPDGRPDVEANMYHIDALPIFIRYIHEKWIPENAHEYFKQRDPLALDYLPKLLN</sequence>
<evidence type="ECO:0000313" key="2">
    <source>
        <dbReference type="EMBL" id="OJX60033.1"/>
    </source>
</evidence>
<accession>A0A1M3L3V0</accession>
<dbReference type="InterPro" id="IPR058744">
    <property type="entry name" value="BstA-like_C"/>
</dbReference>
<dbReference type="PROSITE" id="PS51750">
    <property type="entry name" value="BRO_N"/>
    <property type="match status" value="1"/>
</dbReference>
<dbReference type="EMBL" id="MKVH01000008">
    <property type="protein sequence ID" value="OJX60033.1"/>
    <property type="molecule type" value="Genomic_DNA"/>
</dbReference>
<dbReference type="InterPro" id="IPR003497">
    <property type="entry name" value="BRO_N_domain"/>
</dbReference>
<protein>
    <submittedName>
        <fullName evidence="2">Antirepressor</fullName>
    </submittedName>
</protein>
<comment type="caution">
    <text evidence="2">The sequence shown here is derived from an EMBL/GenBank/DDBJ whole genome shotgun (WGS) entry which is preliminary data.</text>
</comment>
<feature type="domain" description="Bro-N" evidence="1">
    <location>
        <begin position="1"/>
        <end position="49"/>
    </location>
</feature>
<dbReference type="Proteomes" id="UP000184233">
    <property type="component" value="Unassembled WGS sequence"/>
</dbReference>
<proteinExistence type="predicted"/>
<reference evidence="2 3" key="1">
    <citation type="submission" date="2016-09" db="EMBL/GenBank/DDBJ databases">
        <title>Genome-resolved meta-omics ties microbial dynamics to process performance in biotechnology for thiocyanate degradation.</title>
        <authorList>
            <person name="Kantor R.S."/>
            <person name="Huddy R.J."/>
            <person name="Iyer R."/>
            <person name="Thomas B.C."/>
            <person name="Brown C.T."/>
            <person name="Anantharaman K."/>
            <person name="Tringe S."/>
            <person name="Hettich R.L."/>
            <person name="Harrison S.T."/>
            <person name="Banfield J.F."/>
        </authorList>
    </citation>
    <scope>NUCLEOTIDE SEQUENCE [LARGE SCALE GENOMIC DNA]</scope>
    <source>
        <strain evidence="2">59-99</strain>
    </source>
</reference>
<dbReference type="Pfam" id="PF26567">
    <property type="entry name" value="BstA_C"/>
    <property type="match status" value="1"/>
</dbReference>
<evidence type="ECO:0000313" key="3">
    <source>
        <dbReference type="Proteomes" id="UP000184233"/>
    </source>
</evidence>
<evidence type="ECO:0000259" key="1">
    <source>
        <dbReference type="PROSITE" id="PS51750"/>
    </source>
</evidence>